<organism evidence="1">
    <name type="scientific">Moorena producens (strain JHB)</name>
    <dbReference type="NCBI Taxonomy" id="1454205"/>
    <lineage>
        <taxon>Bacteria</taxon>
        <taxon>Bacillati</taxon>
        <taxon>Cyanobacteriota</taxon>
        <taxon>Cyanophyceae</taxon>
        <taxon>Coleofasciculales</taxon>
        <taxon>Coleofasciculaceae</taxon>
        <taxon>Moorena</taxon>
    </lineage>
</organism>
<dbReference type="Proteomes" id="UP000176944">
    <property type="component" value="Chromosome"/>
</dbReference>
<dbReference type="InterPro" id="IPR011335">
    <property type="entry name" value="Restrct_endonuc-II-like"/>
</dbReference>
<sequence>MSNGTQLAWLIDIQRQQIWVWENQELPLVFAGTDILPTLDTISDFTVEGVIAMTRQR</sequence>
<reference evidence="1" key="2">
    <citation type="submission" date="2022-10" db="EMBL/GenBank/DDBJ databases">
        <authorList>
            <person name="Ngo T.-E."/>
        </authorList>
    </citation>
    <scope>NUCLEOTIDE SEQUENCE</scope>
    <source>
        <strain evidence="1">JHB</strain>
    </source>
</reference>
<evidence type="ECO:0008006" key="2">
    <source>
        <dbReference type="Google" id="ProtNLM"/>
    </source>
</evidence>
<name>A0A9Q9SV68_MOOP1</name>
<protein>
    <recommendedName>
        <fullName evidence="2">Restriction endonuclease domain-containing protein</fullName>
    </recommendedName>
</protein>
<dbReference type="AlphaFoldDB" id="A0A9Q9SV68"/>
<gene>
    <name evidence="1" type="ORF">BJP36_39880</name>
</gene>
<accession>A0A9Q9SV68</accession>
<evidence type="ECO:0000313" key="1">
    <source>
        <dbReference type="EMBL" id="WAN70215.1"/>
    </source>
</evidence>
<reference evidence="1" key="1">
    <citation type="journal article" date="2017" name="Proc. Natl. Acad. Sci. U.S.A.">
        <title>Comparative genomics uncovers the prolific and distinctive metabolic potential of the cyanobacterial genus Moorea.</title>
        <authorList>
            <person name="Leao T."/>
            <person name="Castelao G."/>
            <person name="Korobeynikov A."/>
            <person name="Monroe E.A."/>
            <person name="Podell S."/>
            <person name="Glukhov E."/>
            <person name="Allen E.E."/>
            <person name="Gerwick W.H."/>
            <person name="Gerwick L."/>
        </authorList>
    </citation>
    <scope>NUCLEOTIDE SEQUENCE</scope>
    <source>
        <strain evidence="1">JHB</strain>
    </source>
</reference>
<proteinExistence type="predicted"/>
<dbReference type="EMBL" id="CP017708">
    <property type="protein sequence ID" value="WAN70215.1"/>
    <property type="molecule type" value="Genomic_DNA"/>
</dbReference>
<dbReference type="SUPFAM" id="SSF52980">
    <property type="entry name" value="Restriction endonuclease-like"/>
    <property type="match status" value="1"/>
</dbReference>